<dbReference type="GO" id="GO:0008483">
    <property type="term" value="F:transaminase activity"/>
    <property type="evidence" value="ECO:0007669"/>
    <property type="project" value="TreeGrafter"/>
</dbReference>
<dbReference type="Proteomes" id="UP000283805">
    <property type="component" value="Unassembled WGS sequence"/>
</dbReference>
<evidence type="ECO:0000313" key="2">
    <source>
        <dbReference type="EMBL" id="RKD98052.1"/>
    </source>
</evidence>
<dbReference type="PIRSF" id="PIRSF000390">
    <property type="entry name" value="PLP_StrS"/>
    <property type="match status" value="1"/>
</dbReference>
<comment type="caution">
    <text evidence="2">The sequence shown here is derived from an EMBL/GenBank/DDBJ whole genome shotgun (WGS) entry which is preliminary data.</text>
</comment>
<dbReference type="Gene3D" id="3.90.1150.10">
    <property type="entry name" value="Aspartate Aminotransferase, domain 1"/>
    <property type="match status" value="1"/>
</dbReference>
<dbReference type="AlphaFoldDB" id="A0A419WRK1"/>
<comment type="similarity">
    <text evidence="1">Belongs to the DegT/DnrJ/EryC1 family.</text>
</comment>
<name>A0A419WRK1_9EURY</name>
<dbReference type="SUPFAM" id="SSF53383">
    <property type="entry name" value="PLP-dependent transferases"/>
    <property type="match status" value="1"/>
</dbReference>
<organism evidence="2 3">
    <name type="scientific">Halopiger aswanensis</name>
    <dbReference type="NCBI Taxonomy" id="148449"/>
    <lineage>
        <taxon>Archaea</taxon>
        <taxon>Methanobacteriati</taxon>
        <taxon>Methanobacteriota</taxon>
        <taxon>Stenosarchaea group</taxon>
        <taxon>Halobacteria</taxon>
        <taxon>Halobacteriales</taxon>
        <taxon>Natrialbaceae</taxon>
        <taxon>Halopiger</taxon>
    </lineage>
</organism>
<evidence type="ECO:0000256" key="1">
    <source>
        <dbReference type="RuleBase" id="RU004508"/>
    </source>
</evidence>
<reference evidence="2 3" key="1">
    <citation type="submission" date="2018-09" db="EMBL/GenBank/DDBJ databases">
        <title>Genomic Encyclopedia of Archaeal and Bacterial Type Strains, Phase II (KMG-II): from individual species to whole genera.</title>
        <authorList>
            <person name="Goeker M."/>
        </authorList>
    </citation>
    <scope>NUCLEOTIDE SEQUENCE [LARGE SCALE GENOMIC DNA]</scope>
    <source>
        <strain evidence="2 3">DSM 13151</strain>
    </source>
</reference>
<dbReference type="InterPro" id="IPR000653">
    <property type="entry name" value="DegT/StrS_aminotransferase"/>
</dbReference>
<keyword evidence="3" id="KW-1185">Reference proteome</keyword>
<sequence length="362" mass="40538">MEIPLANPSLDEEMLSEAHRVLEEEFFVGGETVSRFESELETYFEVNHAIAVDSGTKALQLALEGKGIGEGDTVLTTPATFIATANAIVQTGATPRFVDIDLDTYGPDLSEVKRIVEMEEIDAILPIHLYGYPMDIERLRDIAGDIPIISDACQAHGAMRNGRKIGSIADAAALSFYPSKNVTVAGDGGAILTDDNSLARAARSLRDVGRSESGYHHERIGYTARLNTVNAAIGRIQIQRLDEWNGRRQEVAARYTEEFSDLDIHLPPSADENVTPAWYFYTIRSEQRDALREYLDENGIETGRQYRCPVHLQPPYREMGYSEGDFERAEQWSETVLTLPCHQHLSEQQVDYLVKHLRGFFQ</sequence>
<evidence type="ECO:0000313" key="3">
    <source>
        <dbReference type="Proteomes" id="UP000283805"/>
    </source>
</evidence>
<dbReference type="InterPro" id="IPR015421">
    <property type="entry name" value="PyrdxlP-dep_Trfase_major"/>
</dbReference>
<gene>
    <name evidence="2" type="ORF">ATJ93_1053</name>
</gene>
<dbReference type="GO" id="GO:0000271">
    <property type="term" value="P:polysaccharide biosynthetic process"/>
    <property type="evidence" value="ECO:0007669"/>
    <property type="project" value="TreeGrafter"/>
</dbReference>
<dbReference type="Gene3D" id="3.40.640.10">
    <property type="entry name" value="Type I PLP-dependent aspartate aminotransferase-like (Major domain)"/>
    <property type="match status" value="1"/>
</dbReference>
<dbReference type="RefSeq" id="WP_147376627.1">
    <property type="nucleotide sequence ID" value="NZ_RAPO01000001.1"/>
</dbReference>
<protein>
    <submittedName>
        <fullName evidence="2">Perosamine synthetase</fullName>
    </submittedName>
</protein>
<dbReference type="InterPro" id="IPR015424">
    <property type="entry name" value="PyrdxlP-dep_Trfase"/>
</dbReference>
<dbReference type="PANTHER" id="PTHR30244">
    <property type="entry name" value="TRANSAMINASE"/>
    <property type="match status" value="1"/>
</dbReference>
<dbReference type="EMBL" id="RAPO01000001">
    <property type="protein sequence ID" value="RKD98052.1"/>
    <property type="molecule type" value="Genomic_DNA"/>
</dbReference>
<keyword evidence="1" id="KW-0663">Pyridoxal phosphate</keyword>
<proteinExistence type="inferred from homology"/>
<dbReference type="GO" id="GO:0030170">
    <property type="term" value="F:pyridoxal phosphate binding"/>
    <property type="evidence" value="ECO:0007669"/>
    <property type="project" value="TreeGrafter"/>
</dbReference>
<dbReference type="CDD" id="cd00616">
    <property type="entry name" value="AHBA_syn"/>
    <property type="match status" value="1"/>
</dbReference>
<dbReference type="PANTHER" id="PTHR30244:SF34">
    <property type="entry name" value="DTDP-4-AMINO-4,6-DIDEOXYGALACTOSE TRANSAMINASE"/>
    <property type="match status" value="1"/>
</dbReference>
<dbReference type="OrthoDB" id="10355at2157"/>
<dbReference type="Pfam" id="PF01041">
    <property type="entry name" value="DegT_DnrJ_EryC1"/>
    <property type="match status" value="1"/>
</dbReference>
<accession>A0A419WRK1</accession>
<dbReference type="InterPro" id="IPR015422">
    <property type="entry name" value="PyrdxlP-dep_Trfase_small"/>
</dbReference>